<comment type="caution">
    <text evidence="10">The sequence shown here is derived from an EMBL/GenBank/DDBJ whole genome shotgun (WGS) entry which is preliminary data.</text>
</comment>
<keyword evidence="8" id="KW-0645">Protease</keyword>
<dbReference type="EC" id="3.4.-.-" evidence="8"/>
<keyword evidence="8" id="KW-0121">Carboxypeptidase</keyword>
<feature type="disulfide bond" evidence="6">
    <location>
        <begin position="92"/>
        <end position="104"/>
    </location>
</feature>
<keyword evidence="11" id="KW-1185">Reference proteome</keyword>
<evidence type="ECO:0000256" key="7">
    <source>
        <dbReference type="PROSITE-ProRule" id="PRU01355"/>
    </source>
</evidence>
<dbReference type="Gene3D" id="1.10.1370.30">
    <property type="match status" value="1"/>
</dbReference>
<evidence type="ECO:0000256" key="8">
    <source>
        <dbReference type="RuleBase" id="RU361144"/>
    </source>
</evidence>
<evidence type="ECO:0000256" key="4">
    <source>
        <dbReference type="ARBA" id="ARBA00023180"/>
    </source>
</evidence>
<sequence>MYSTALKKIAFLPFGLVMDMYRYDVFNGKISMQELNRKWWEYVVKYQGICHAVPRDESDFDPGAKFHTAADVPYMRYFVSFVIQFQFHEALCGVANHSGPLHTCDIDGSKEAGAILGQALSLGSSKPWQEAMRIITGQDQMDAQPLLSYFKPLQDWLQAENRRLKQTVGWVEDASCIEDVTTMPTIPTVSTLSTVPSVSSSQTMFVSPITEPDAGGSTSTDSSASRTTTPPPAATSPSAEVASTSTTNEPVESTTASAGSLSLPLLLHALALYALLFCVRF</sequence>
<keyword evidence="8" id="KW-0378">Hydrolase</keyword>
<protein>
    <recommendedName>
        <fullName evidence="8">Angiotensin-converting enzyme</fullName>
        <ecNumber evidence="8">3.4.-.-</ecNumber>
    </recommendedName>
</protein>
<dbReference type="EMBL" id="BDGG01000001">
    <property type="protein sequence ID" value="GAU87322.1"/>
    <property type="molecule type" value="Genomic_DNA"/>
</dbReference>
<organism evidence="10 11">
    <name type="scientific">Ramazzottius varieornatus</name>
    <name type="common">Water bear</name>
    <name type="synonym">Tardigrade</name>
    <dbReference type="NCBI Taxonomy" id="947166"/>
    <lineage>
        <taxon>Eukaryota</taxon>
        <taxon>Metazoa</taxon>
        <taxon>Ecdysozoa</taxon>
        <taxon>Tardigrada</taxon>
        <taxon>Eutardigrada</taxon>
        <taxon>Parachela</taxon>
        <taxon>Hypsibioidea</taxon>
        <taxon>Ramazzottiidae</taxon>
        <taxon>Ramazzottius</taxon>
    </lineage>
</organism>
<evidence type="ECO:0000256" key="2">
    <source>
        <dbReference type="ARBA" id="ARBA00022729"/>
    </source>
</evidence>
<reference evidence="10 11" key="1">
    <citation type="journal article" date="2016" name="Nat. Commun.">
        <title>Extremotolerant tardigrade genome and improved radiotolerance of human cultured cells by tardigrade-unique protein.</title>
        <authorList>
            <person name="Hashimoto T."/>
            <person name="Horikawa D.D."/>
            <person name="Saito Y."/>
            <person name="Kuwahara H."/>
            <person name="Kozuka-Hata H."/>
            <person name="Shin-I T."/>
            <person name="Minakuchi Y."/>
            <person name="Ohishi K."/>
            <person name="Motoyama A."/>
            <person name="Aizu T."/>
            <person name="Enomoto A."/>
            <person name="Kondo K."/>
            <person name="Tanaka S."/>
            <person name="Hara Y."/>
            <person name="Koshikawa S."/>
            <person name="Sagara H."/>
            <person name="Miura T."/>
            <person name="Yokobori S."/>
            <person name="Miyagawa K."/>
            <person name="Suzuki Y."/>
            <person name="Kubo T."/>
            <person name="Oyama M."/>
            <person name="Kohara Y."/>
            <person name="Fujiyama A."/>
            <person name="Arakawa K."/>
            <person name="Katayama T."/>
            <person name="Toyoda A."/>
            <person name="Kunieda T."/>
        </authorList>
    </citation>
    <scope>NUCLEOTIDE SEQUENCE [LARGE SCALE GENOMIC DNA]</scope>
    <source>
        <strain evidence="10 11">YOKOZUNA-1</strain>
    </source>
</reference>
<evidence type="ECO:0000256" key="3">
    <source>
        <dbReference type="ARBA" id="ARBA00023157"/>
    </source>
</evidence>
<evidence type="ECO:0000256" key="1">
    <source>
        <dbReference type="ARBA" id="ARBA00008139"/>
    </source>
</evidence>
<proteinExistence type="inferred from homology"/>
<keyword evidence="4 8" id="KW-0325">Glycoprotein</keyword>
<evidence type="ECO:0000256" key="6">
    <source>
        <dbReference type="PIRSR" id="PIRSR601548-4"/>
    </source>
</evidence>
<keyword evidence="2" id="KW-0732">Signal</keyword>
<dbReference type="STRING" id="947166.A0A1D1UI84"/>
<feature type="compositionally biased region" description="Low complexity" evidence="9">
    <location>
        <begin position="217"/>
        <end position="228"/>
    </location>
</feature>
<dbReference type="GO" id="GO:0008241">
    <property type="term" value="F:peptidyl-dipeptidase activity"/>
    <property type="evidence" value="ECO:0007669"/>
    <property type="project" value="InterPro"/>
</dbReference>
<dbReference type="SUPFAM" id="SSF55486">
    <property type="entry name" value="Metalloproteases ('zincins'), catalytic domain"/>
    <property type="match status" value="1"/>
</dbReference>
<keyword evidence="8" id="KW-0482">Metalloprotease</keyword>
<keyword evidence="8" id="KW-0862">Zinc</keyword>
<dbReference type="GO" id="GO:0004180">
    <property type="term" value="F:carboxypeptidase activity"/>
    <property type="evidence" value="ECO:0007669"/>
    <property type="project" value="UniProtKB-KW"/>
</dbReference>
<keyword evidence="3 6" id="KW-1015">Disulfide bond</keyword>
<dbReference type="PANTHER" id="PTHR10514">
    <property type="entry name" value="ANGIOTENSIN-CONVERTING ENZYME"/>
    <property type="match status" value="1"/>
</dbReference>
<accession>A0A1D1UI84</accession>
<dbReference type="GO" id="GO:0006508">
    <property type="term" value="P:proteolysis"/>
    <property type="evidence" value="ECO:0007669"/>
    <property type="project" value="UniProtKB-KW"/>
</dbReference>
<dbReference type="PRINTS" id="PR00791">
    <property type="entry name" value="PEPDIPTASEA"/>
</dbReference>
<gene>
    <name evidence="10" type="primary">RvY_00196-1</name>
    <name evidence="10" type="synonym">RvY_00196.1</name>
    <name evidence="10" type="ORF">RvY_00196</name>
</gene>
<evidence type="ECO:0000313" key="10">
    <source>
        <dbReference type="EMBL" id="GAU87322.1"/>
    </source>
</evidence>
<name>A0A1D1UI84_RAMVA</name>
<dbReference type="GO" id="GO:0005886">
    <property type="term" value="C:plasma membrane"/>
    <property type="evidence" value="ECO:0007669"/>
    <property type="project" value="TreeGrafter"/>
</dbReference>
<dbReference type="Proteomes" id="UP000186922">
    <property type="component" value="Unassembled WGS sequence"/>
</dbReference>
<comment type="similarity">
    <text evidence="1 7 8">Belongs to the peptidase M2 family.</text>
</comment>
<feature type="binding site" evidence="5">
    <location>
        <position position="76"/>
    </location>
    <ligand>
        <name>chloride</name>
        <dbReference type="ChEBI" id="CHEBI:17996"/>
        <label>1</label>
    </ligand>
</feature>
<dbReference type="GO" id="GO:0046872">
    <property type="term" value="F:metal ion binding"/>
    <property type="evidence" value="ECO:0007669"/>
    <property type="project" value="UniProtKB-KW"/>
</dbReference>
<dbReference type="OrthoDB" id="10029630at2759"/>
<dbReference type="PANTHER" id="PTHR10514:SF27">
    <property type="entry name" value="ANGIOTENSIN-CONVERTING ENZYME"/>
    <property type="match status" value="1"/>
</dbReference>
<evidence type="ECO:0000256" key="9">
    <source>
        <dbReference type="SAM" id="MobiDB-lite"/>
    </source>
</evidence>
<keyword evidence="8" id="KW-0479">Metal-binding</keyword>
<feature type="compositionally biased region" description="Low complexity" evidence="9">
    <location>
        <begin position="235"/>
        <end position="247"/>
    </location>
</feature>
<evidence type="ECO:0000313" key="11">
    <source>
        <dbReference type="Proteomes" id="UP000186922"/>
    </source>
</evidence>
<dbReference type="AlphaFoldDB" id="A0A1D1UI84"/>
<dbReference type="InterPro" id="IPR001548">
    <property type="entry name" value="Peptidase_M2"/>
</dbReference>
<comment type="caution">
    <text evidence="7">Lacks conserved residue(s) required for the propagation of feature annotation.</text>
</comment>
<comment type="cofactor">
    <cofactor evidence="8">
        <name>Zn(2+)</name>
        <dbReference type="ChEBI" id="CHEBI:29105"/>
    </cofactor>
    <text evidence="8">Binds 1 zinc ion per subunit.</text>
</comment>
<dbReference type="Pfam" id="PF01401">
    <property type="entry name" value="Peptidase_M2"/>
    <property type="match status" value="1"/>
</dbReference>
<dbReference type="MEROPS" id="M02.004"/>
<dbReference type="PROSITE" id="PS52011">
    <property type="entry name" value="PEPTIDASE_M2"/>
    <property type="match status" value="1"/>
</dbReference>
<dbReference type="GO" id="GO:0008237">
    <property type="term" value="F:metallopeptidase activity"/>
    <property type="evidence" value="ECO:0007669"/>
    <property type="project" value="UniProtKB-KW"/>
</dbReference>
<evidence type="ECO:0000256" key="5">
    <source>
        <dbReference type="PIRSR" id="PIRSR601548-2"/>
    </source>
</evidence>
<feature type="region of interest" description="Disordered" evidence="9">
    <location>
        <begin position="207"/>
        <end position="254"/>
    </location>
</feature>